<gene>
    <name evidence="1" type="ORF">DRB17_17675</name>
</gene>
<dbReference type="EMBL" id="QPMH01000025">
    <property type="protein sequence ID" value="RDD60528.1"/>
    <property type="molecule type" value="Genomic_DNA"/>
</dbReference>
<dbReference type="AlphaFoldDB" id="A0A369T5J5"/>
<dbReference type="Proteomes" id="UP000253941">
    <property type="component" value="Unassembled WGS sequence"/>
</dbReference>
<keyword evidence="2" id="KW-1185">Reference proteome</keyword>
<accession>A0A369T5J5</accession>
<organism evidence="1 2">
    <name type="scientific">Ferruginivarius sediminum</name>
    <dbReference type="NCBI Taxonomy" id="2661937"/>
    <lineage>
        <taxon>Bacteria</taxon>
        <taxon>Pseudomonadati</taxon>
        <taxon>Pseudomonadota</taxon>
        <taxon>Alphaproteobacteria</taxon>
        <taxon>Rhodospirillales</taxon>
        <taxon>Rhodospirillaceae</taxon>
        <taxon>Ferruginivarius</taxon>
    </lineage>
</organism>
<reference evidence="1 2" key="1">
    <citation type="submission" date="2018-07" db="EMBL/GenBank/DDBJ databases">
        <title>Venubactetium sediminum gen. nov., sp. nov., isolated from a marine solar saltern.</title>
        <authorList>
            <person name="Wang S."/>
        </authorList>
    </citation>
    <scope>NUCLEOTIDE SEQUENCE [LARGE SCALE GENOMIC DNA]</scope>
    <source>
        <strain evidence="1 2">WD2A32</strain>
    </source>
</reference>
<comment type="caution">
    <text evidence="1">The sequence shown here is derived from an EMBL/GenBank/DDBJ whole genome shotgun (WGS) entry which is preliminary data.</text>
</comment>
<evidence type="ECO:0000313" key="1">
    <source>
        <dbReference type="EMBL" id="RDD60528.1"/>
    </source>
</evidence>
<protein>
    <submittedName>
        <fullName evidence="1">Uncharacterized protein</fullName>
    </submittedName>
</protein>
<name>A0A369T5J5_9PROT</name>
<sequence length="122" mass="13366">MTNETAKIAELLRPVLRQAARQGRTLTYRDLAARAGVPPPHSIHKTTEALEDLVREDHAEGRPLLAAVAVGKAGQPRPGFFQLLRQLGRYDGPDSGPEAGQWHARELDAALSYWGDDDGTCR</sequence>
<proteinExistence type="predicted"/>
<evidence type="ECO:0000313" key="2">
    <source>
        <dbReference type="Proteomes" id="UP000253941"/>
    </source>
</evidence>
<dbReference type="RefSeq" id="WP_114583556.1">
    <property type="nucleotide sequence ID" value="NZ_QPMH01000025.1"/>
</dbReference>